<evidence type="ECO:0000256" key="5">
    <source>
        <dbReference type="ARBA" id="ARBA00023098"/>
    </source>
</evidence>
<evidence type="ECO:0000313" key="7">
    <source>
        <dbReference type="EMBL" id="TVS83357.1"/>
    </source>
</evidence>
<dbReference type="PIRSF" id="PIRSF003085">
    <property type="entry name" value="CMAS"/>
    <property type="match status" value="1"/>
</dbReference>
<organism evidence="7 8">
    <name type="scientific">Mycobacterium helveticum</name>
    <dbReference type="NCBI Taxonomy" id="2592811"/>
    <lineage>
        <taxon>Bacteria</taxon>
        <taxon>Bacillati</taxon>
        <taxon>Actinomycetota</taxon>
        <taxon>Actinomycetes</taxon>
        <taxon>Mycobacteriales</taxon>
        <taxon>Mycobacteriaceae</taxon>
        <taxon>Mycobacterium</taxon>
    </lineage>
</organism>
<dbReference type="SUPFAM" id="SSF53335">
    <property type="entry name" value="S-adenosyl-L-methionine-dependent methyltransferases"/>
    <property type="match status" value="1"/>
</dbReference>
<reference evidence="7 8" key="1">
    <citation type="submission" date="2019-07" db="EMBL/GenBank/DDBJ databases">
        <title>New Mycobacterium species.</title>
        <authorList>
            <person name="Tortoli E."/>
            <person name="Ghielmetti G."/>
            <person name="Friedel U."/>
            <person name="Trovato A."/>
        </authorList>
    </citation>
    <scope>NUCLEOTIDE SEQUENCE [LARGE SCALE GENOMIC DNA]</scope>
    <source>
        <strain evidence="7 8">16-83</strain>
    </source>
</reference>
<dbReference type="InterPro" id="IPR003333">
    <property type="entry name" value="CMAS"/>
</dbReference>
<comment type="caution">
    <text evidence="7">The sequence shown here is derived from an EMBL/GenBank/DDBJ whole genome shotgun (WGS) entry which is preliminary data.</text>
</comment>
<dbReference type="CDD" id="cd02440">
    <property type="entry name" value="AdoMet_MTases"/>
    <property type="match status" value="1"/>
</dbReference>
<gene>
    <name evidence="7" type="ORF">FPZ47_23805</name>
</gene>
<evidence type="ECO:0000313" key="8">
    <source>
        <dbReference type="Proteomes" id="UP000320513"/>
    </source>
</evidence>
<dbReference type="GO" id="GO:0008168">
    <property type="term" value="F:methyltransferase activity"/>
    <property type="evidence" value="ECO:0007669"/>
    <property type="project" value="UniProtKB-KW"/>
</dbReference>
<keyword evidence="4" id="KW-0949">S-adenosyl-L-methionine</keyword>
<dbReference type="PANTHER" id="PTHR43667">
    <property type="entry name" value="CYCLOPROPANE-FATTY-ACYL-PHOSPHOLIPID SYNTHASE"/>
    <property type="match status" value="1"/>
</dbReference>
<dbReference type="AlphaFoldDB" id="A0A557XCY1"/>
<dbReference type="RefSeq" id="WP_144946045.1">
    <property type="nucleotide sequence ID" value="NZ_VMQU01000149.1"/>
</dbReference>
<comment type="similarity">
    <text evidence="1">Belongs to the CFA/CMAS family.</text>
</comment>
<dbReference type="Gene3D" id="3.40.50.150">
    <property type="entry name" value="Vaccinia Virus protein VP39"/>
    <property type="match status" value="1"/>
</dbReference>
<dbReference type="PANTHER" id="PTHR43667:SF1">
    <property type="entry name" value="CYCLOPROPANE-FATTY-ACYL-PHOSPHOLIPID SYNTHASE"/>
    <property type="match status" value="1"/>
</dbReference>
<feature type="active site" evidence="6">
    <location>
        <position position="269"/>
    </location>
</feature>
<evidence type="ECO:0000256" key="6">
    <source>
        <dbReference type="PIRSR" id="PIRSR003085-1"/>
    </source>
</evidence>
<evidence type="ECO:0000256" key="1">
    <source>
        <dbReference type="ARBA" id="ARBA00010815"/>
    </source>
</evidence>
<evidence type="ECO:0000256" key="4">
    <source>
        <dbReference type="ARBA" id="ARBA00022691"/>
    </source>
</evidence>
<protein>
    <submittedName>
        <fullName evidence="7">Class I SAM-dependent methyltransferase</fullName>
    </submittedName>
</protein>
<dbReference type="InterPro" id="IPR029063">
    <property type="entry name" value="SAM-dependent_MTases_sf"/>
</dbReference>
<keyword evidence="8" id="KW-1185">Reference proteome</keyword>
<dbReference type="Proteomes" id="UP000320513">
    <property type="component" value="Unassembled WGS sequence"/>
</dbReference>
<dbReference type="InterPro" id="IPR050723">
    <property type="entry name" value="CFA/CMAS"/>
</dbReference>
<dbReference type="EMBL" id="VMQU01000149">
    <property type="protein sequence ID" value="TVS83357.1"/>
    <property type="molecule type" value="Genomic_DNA"/>
</dbReference>
<keyword evidence="5" id="KW-0443">Lipid metabolism</keyword>
<dbReference type="GO" id="GO:0008610">
    <property type="term" value="P:lipid biosynthetic process"/>
    <property type="evidence" value="ECO:0007669"/>
    <property type="project" value="InterPro"/>
</dbReference>
<evidence type="ECO:0000256" key="3">
    <source>
        <dbReference type="ARBA" id="ARBA00022679"/>
    </source>
</evidence>
<keyword evidence="2 7" id="KW-0489">Methyltransferase</keyword>
<proteinExistence type="inferred from homology"/>
<keyword evidence="3 7" id="KW-0808">Transferase</keyword>
<name>A0A557XCY1_9MYCO</name>
<sequence length="288" mass="32269">MTTTTDRGASAESIRHHYDVSDAFYSLWLDESMTYSCGLWQAEEDSLSAAQTRKIDYLASLAGAGAQKRVLDIGCGWGSAMQRLVTAHDVEHVTGLTLSAAQAHHIEQLDDSRLDVRVQDWADFVPDEPYDALISVGAMEHFVKFGWERSRKVAAYRAFFHKCHESLKPGAGMALQTIGKGSVALDEQGLKDTLFITQHIFPESDLPRLAEIVHAAEKLFEVRSVANHREHYARTCAAWLDRLQANMAAAVEITGREKAEAYETYLKACIRQFQLGHANLYRLSLRRV</sequence>
<dbReference type="Pfam" id="PF02353">
    <property type="entry name" value="CMAS"/>
    <property type="match status" value="1"/>
</dbReference>
<dbReference type="GO" id="GO:0032259">
    <property type="term" value="P:methylation"/>
    <property type="evidence" value="ECO:0007669"/>
    <property type="project" value="UniProtKB-KW"/>
</dbReference>
<accession>A0A557XCY1</accession>
<dbReference type="OrthoDB" id="9782855at2"/>
<evidence type="ECO:0000256" key="2">
    <source>
        <dbReference type="ARBA" id="ARBA00022603"/>
    </source>
</evidence>